<gene>
    <name evidence="2" type="ORF">PIB30_055331</name>
</gene>
<comment type="caution">
    <text evidence="2">The sequence shown here is derived from an EMBL/GenBank/DDBJ whole genome shotgun (WGS) entry which is preliminary data.</text>
</comment>
<organism evidence="2 3">
    <name type="scientific">Stylosanthes scabra</name>
    <dbReference type="NCBI Taxonomy" id="79078"/>
    <lineage>
        <taxon>Eukaryota</taxon>
        <taxon>Viridiplantae</taxon>
        <taxon>Streptophyta</taxon>
        <taxon>Embryophyta</taxon>
        <taxon>Tracheophyta</taxon>
        <taxon>Spermatophyta</taxon>
        <taxon>Magnoliopsida</taxon>
        <taxon>eudicotyledons</taxon>
        <taxon>Gunneridae</taxon>
        <taxon>Pentapetalae</taxon>
        <taxon>rosids</taxon>
        <taxon>fabids</taxon>
        <taxon>Fabales</taxon>
        <taxon>Fabaceae</taxon>
        <taxon>Papilionoideae</taxon>
        <taxon>50 kb inversion clade</taxon>
        <taxon>dalbergioids sensu lato</taxon>
        <taxon>Dalbergieae</taxon>
        <taxon>Pterocarpus clade</taxon>
        <taxon>Stylosanthes</taxon>
    </lineage>
</organism>
<accession>A0ABU6TKC6</accession>
<protein>
    <submittedName>
        <fullName evidence="2">Uncharacterized protein</fullName>
    </submittedName>
</protein>
<dbReference type="EMBL" id="JASCZI010091051">
    <property type="protein sequence ID" value="MED6148706.1"/>
    <property type="molecule type" value="Genomic_DNA"/>
</dbReference>
<sequence length="104" mass="11735">MAIIRTHGRARTPRRGSERATHLCSFGRMWPSSPRKRAKAIVRTREACRRTIKMVRACGGSSDDGFWQSQIVRPRHQEGAAAPLPLDSLRERLEELYHGGVSPT</sequence>
<name>A0ABU6TKC6_9FABA</name>
<dbReference type="Proteomes" id="UP001341840">
    <property type="component" value="Unassembled WGS sequence"/>
</dbReference>
<reference evidence="2 3" key="1">
    <citation type="journal article" date="2023" name="Plants (Basel)">
        <title>Bridging the Gap: Combining Genomics and Transcriptomics Approaches to Understand Stylosanthes scabra, an Orphan Legume from the Brazilian Caatinga.</title>
        <authorList>
            <person name="Ferreira-Neto J.R.C."/>
            <person name="da Silva M.D."/>
            <person name="Binneck E."/>
            <person name="de Melo N.F."/>
            <person name="da Silva R.H."/>
            <person name="de Melo A.L.T.M."/>
            <person name="Pandolfi V."/>
            <person name="Bustamante F.O."/>
            <person name="Brasileiro-Vidal A.C."/>
            <person name="Benko-Iseppon A.M."/>
        </authorList>
    </citation>
    <scope>NUCLEOTIDE SEQUENCE [LARGE SCALE GENOMIC DNA]</scope>
    <source>
        <tissue evidence="2">Leaves</tissue>
    </source>
</reference>
<feature type="region of interest" description="Disordered" evidence="1">
    <location>
        <begin position="1"/>
        <end position="20"/>
    </location>
</feature>
<keyword evidence="3" id="KW-1185">Reference proteome</keyword>
<evidence type="ECO:0000313" key="3">
    <source>
        <dbReference type="Proteomes" id="UP001341840"/>
    </source>
</evidence>
<evidence type="ECO:0000313" key="2">
    <source>
        <dbReference type="EMBL" id="MED6148706.1"/>
    </source>
</evidence>
<evidence type="ECO:0000256" key="1">
    <source>
        <dbReference type="SAM" id="MobiDB-lite"/>
    </source>
</evidence>
<proteinExistence type="predicted"/>
<feature type="compositionally biased region" description="Basic residues" evidence="1">
    <location>
        <begin position="1"/>
        <end position="14"/>
    </location>
</feature>